<evidence type="ECO:0000256" key="2">
    <source>
        <dbReference type="ARBA" id="ARBA00004613"/>
    </source>
</evidence>
<feature type="domain" description="Flagellin N-terminal" evidence="6">
    <location>
        <begin position="3"/>
        <end position="140"/>
    </location>
</feature>
<dbReference type="PRINTS" id="PR00207">
    <property type="entry name" value="FLAGELLIN"/>
</dbReference>
<sequence length="506" mass="54335">MRISTAQIYQQGLSGILRQQSSLNQTQLQLSTGRKINSPSDDPVGAARLQTLERGVQSQEVYDRNVSRTRQRLQVEESAIQSAGELIQRVRELTVQASNAPLSDGDRGQIAVELRQRLDQMVAIANTRDGDGEFIFAGAQAGTQPFVREGGDIEYKGDSIQRELSIGPGITMRDGDTGDKVFMGIRDGNGVVSAGQADGNTGTGFVAVENAISVADYPSERYTVDFINGTQFNVLDGNGAQIGPSQSYVDGDTISLPPGPGGAEITLTGPATDDDSFAVTLRTDNNEVVQAGLGPDNTGNMEFSVTSAISPASYDRADYSIEFVNEDSFVVLDNEGFRLLPTTGTDPLDDGERAFASGETISFNGVNLTLRGNPEVGDQFTVEPAANQSVFATLDDLIVALESGSGTPAEAAVQRQGIDDALARLDRIETRFLEVRSDIGGRLNTLDSVEESIAEQSLSLETLVSEVRDLDYAEAITRLQQELVTLQAAQQSFVRIQGLSLFQFLR</sequence>
<dbReference type="Pfam" id="PF00669">
    <property type="entry name" value="Flagellin_N"/>
    <property type="match status" value="1"/>
</dbReference>
<evidence type="ECO:0000256" key="5">
    <source>
        <dbReference type="ARBA" id="ARBA00023143"/>
    </source>
</evidence>
<dbReference type="PANTHER" id="PTHR42792:SF1">
    <property type="entry name" value="FLAGELLAR HOOK-ASSOCIATED PROTEIN 3"/>
    <property type="match status" value="1"/>
</dbReference>
<accession>A0A845V1X5</accession>
<dbReference type="InterPro" id="IPR001492">
    <property type="entry name" value="Flagellin"/>
</dbReference>
<keyword evidence="8" id="KW-0282">Flagellum</keyword>
<evidence type="ECO:0000259" key="6">
    <source>
        <dbReference type="Pfam" id="PF00669"/>
    </source>
</evidence>
<dbReference type="RefSeq" id="WP_164212474.1">
    <property type="nucleotide sequence ID" value="NZ_JAAGSC010000044.1"/>
</dbReference>
<dbReference type="GO" id="GO:0009424">
    <property type="term" value="C:bacterial-type flagellum hook"/>
    <property type="evidence" value="ECO:0007669"/>
    <property type="project" value="InterPro"/>
</dbReference>
<dbReference type="Gene3D" id="1.20.1330.10">
    <property type="entry name" value="f41 fragment of flagellin, N-terminal domain"/>
    <property type="match status" value="2"/>
</dbReference>
<comment type="similarity">
    <text evidence="3">Belongs to the bacterial flagellin family.</text>
</comment>
<evidence type="ECO:0000259" key="7">
    <source>
        <dbReference type="Pfam" id="PF00700"/>
    </source>
</evidence>
<dbReference type="InterPro" id="IPR046358">
    <property type="entry name" value="Flagellin_C"/>
</dbReference>
<gene>
    <name evidence="8" type="primary">flgL</name>
    <name evidence="8" type="ORF">G3I74_15395</name>
</gene>
<dbReference type="PANTHER" id="PTHR42792">
    <property type="entry name" value="FLAGELLIN"/>
    <property type="match status" value="1"/>
</dbReference>
<dbReference type="NCBIfam" id="TIGR02550">
    <property type="entry name" value="flagell_flgL"/>
    <property type="match status" value="1"/>
</dbReference>
<organism evidence="8 9">
    <name type="scientific">Wenzhouxiangella limi</name>
    <dbReference type="NCBI Taxonomy" id="2707351"/>
    <lineage>
        <taxon>Bacteria</taxon>
        <taxon>Pseudomonadati</taxon>
        <taxon>Pseudomonadota</taxon>
        <taxon>Gammaproteobacteria</taxon>
        <taxon>Chromatiales</taxon>
        <taxon>Wenzhouxiangellaceae</taxon>
        <taxon>Wenzhouxiangella</taxon>
    </lineage>
</organism>
<name>A0A845V1X5_9GAMM</name>
<dbReference type="Proteomes" id="UP000484885">
    <property type="component" value="Unassembled WGS sequence"/>
</dbReference>
<dbReference type="GO" id="GO:0005576">
    <property type="term" value="C:extracellular region"/>
    <property type="evidence" value="ECO:0007669"/>
    <property type="project" value="UniProtKB-SubCell"/>
</dbReference>
<comment type="caution">
    <text evidence="8">The sequence shown here is derived from an EMBL/GenBank/DDBJ whole genome shotgun (WGS) entry which is preliminary data.</text>
</comment>
<keyword evidence="8" id="KW-0969">Cilium</keyword>
<protein>
    <submittedName>
        <fullName evidence="8">Flagellar hook-associated protein 3</fullName>
    </submittedName>
</protein>
<keyword evidence="9" id="KW-1185">Reference proteome</keyword>
<dbReference type="InterPro" id="IPR013384">
    <property type="entry name" value="Flagell_FlgL"/>
</dbReference>
<keyword evidence="8" id="KW-0966">Cell projection</keyword>
<evidence type="ECO:0000313" key="8">
    <source>
        <dbReference type="EMBL" id="NDY97108.1"/>
    </source>
</evidence>
<dbReference type="Pfam" id="PF00700">
    <property type="entry name" value="Flagellin_C"/>
    <property type="match status" value="1"/>
</dbReference>
<dbReference type="SUPFAM" id="SSF64518">
    <property type="entry name" value="Phase 1 flagellin"/>
    <property type="match status" value="1"/>
</dbReference>
<dbReference type="AlphaFoldDB" id="A0A845V1X5"/>
<dbReference type="InterPro" id="IPR001029">
    <property type="entry name" value="Flagellin_N"/>
</dbReference>
<reference evidence="8 9" key="1">
    <citation type="submission" date="2020-02" db="EMBL/GenBank/DDBJ databases">
        <authorList>
            <person name="Zhang X.-Y."/>
        </authorList>
    </citation>
    <scope>NUCLEOTIDE SEQUENCE [LARGE SCALE GENOMIC DNA]</scope>
    <source>
        <strain evidence="8 9">C33</strain>
    </source>
</reference>
<dbReference type="GO" id="GO:0071973">
    <property type="term" value="P:bacterial-type flagellum-dependent cell motility"/>
    <property type="evidence" value="ECO:0007669"/>
    <property type="project" value="InterPro"/>
</dbReference>
<evidence type="ECO:0000256" key="3">
    <source>
        <dbReference type="ARBA" id="ARBA00005709"/>
    </source>
</evidence>
<keyword evidence="4" id="KW-0964">Secreted</keyword>
<comment type="subcellular location">
    <subcellularLocation>
        <location evidence="1">Bacterial flagellum</location>
    </subcellularLocation>
    <subcellularLocation>
        <location evidence="2">Secreted</location>
    </subcellularLocation>
</comment>
<evidence type="ECO:0000256" key="1">
    <source>
        <dbReference type="ARBA" id="ARBA00004365"/>
    </source>
</evidence>
<evidence type="ECO:0000256" key="4">
    <source>
        <dbReference type="ARBA" id="ARBA00022525"/>
    </source>
</evidence>
<feature type="domain" description="Flagellin C-terminal" evidence="7">
    <location>
        <begin position="429"/>
        <end position="505"/>
    </location>
</feature>
<keyword evidence="5" id="KW-0975">Bacterial flagellum</keyword>
<dbReference type="GO" id="GO:0005198">
    <property type="term" value="F:structural molecule activity"/>
    <property type="evidence" value="ECO:0007669"/>
    <property type="project" value="InterPro"/>
</dbReference>
<evidence type="ECO:0000313" key="9">
    <source>
        <dbReference type="Proteomes" id="UP000484885"/>
    </source>
</evidence>
<proteinExistence type="inferred from homology"/>
<dbReference type="EMBL" id="JAAGSC010000044">
    <property type="protein sequence ID" value="NDY97108.1"/>
    <property type="molecule type" value="Genomic_DNA"/>
</dbReference>